<reference evidence="3" key="1">
    <citation type="journal article" date="2019" name="Int. J. Syst. Evol. Microbiol.">
        <title>The Global Catalogue of Microorganisms (GCM) 10K type strain sequencing project: providing services to taxonomists for standard genome sequencing and annotation.</title>
        <authorList>
            <consortium name="The Broad Institute Genomics Platform"/>
            <consortium name="The Broad Institute Genome Sequencing Center for Infectious Disease"/>
            <person name="Wu L."/>
            <person name="Ma J."/>
        </authorList>
    </citation>
    <scope>NUCLEOTIDE SEQUENCE [LARGE SCALE GENOMIC DNA]</scope>
    <source>
        <strain evidence="3">CCUG 66188</strain>
    </source>
</reference>
<accession>A0ABW2B2Z7</accession>
<sequence>MSLGAADIDFARDLFSEIPDLATRRMFGGLGIYCGDTIFALMLSDGRLMLKAQGGFAQRLAGDGAEQWTYTRKNGASAAMPYWTLPEAAMEDPEQALALARDAIDALR</sequence>
<evidence type="ECO:0000259" key="1">
    <source>
        <dbReference type="Pfam" id="PF04993"/>
    </source>
</evidence>
<dbReference type="InterPro" id="IPR007076">
    <property type="entry name" value="TfoX_N"/>
</dbReference>
<gene>
    <name evidence="2" type="ORF">ACFQFQ_12010</name>
</gene>
<organism evidence="2 3">
    <name type="scientific">Sulfitobacter porphyrae</name>
    <dbReference type="NCBI Taxonomy" id="1246864"/>
    <lineage>
        <taxon>Bacteria</taxon>
        <taxon>Pseudomonadati</taxon>
        <taxon>Pseudomonadota</taxon>
        <taxon>Alphaproteobacteria</taxon>
        <taxon>Rhodobacterales</taxon>
        <taxon>Roseobacteraceae</taxon>
        <taxon>Sulfitobacter</taxon>
    </lineage>
</organism>
<protein>
    <submittedName>
        <fullName evidence="2">TfoX/Sxy family protein</fullName>
    </submittedName>
</protein>
<feature type="domain" description="TfoX N-terminal" evidence="1">
    <location>
        <begin position="13"/>
        <end position="106"/>
    </location>
</feature>
<keyword evidence="3" id="KW-1185">Reference proteome</keyword>
<comment type="caution">
    <text evidence="2">The sequence shown here is derived from an EMBL/GenBank/DDBJ whole genome shotgun (WGS) entry which is preliminary data.</text>
</comment>
<name>A0ABW2B2Z7_9RHOB</name>
<dbReference type="Proteomes" id="UP001596353">
    <property type="component" value="Unassembled WGS sequence"/>
</dbReference>
<evidence type="ECO:0000313" key="3">
    <source>
        <dbReference type="Proteomes" id="UP001596353"/>
    </source>
</evidence>
<evidence type="ECO:0000313" key="2">
    <source>
        <dbReference type="EMBL" id="MFC6760054.1"/>
    </source>
</evidence>
<dbReference type="Pfam" id="PF04993">
    <property type="entry name" value="TfoX_N"/>
    <property type="match status" value="1"/>
</dbReference>
<dbReference type="SUPFAM" id="SSF159894">
    <property type="entry name" value="YgaC/TfoX-N like"/>
    <property type="match status" value="1"/>
</dbReference>
<dbReference type="Gene3D" id="3.30.1460.30">
    <property type="entry name" value="YgaC/TfoX-N like chaperone"/>
    <property type="match status" value="1"/>
</dbReference>
<dbReference type="EMBL" id="JBHSWG010000001">
    <property type="protein sequence ID" value="MFC6760054.1"/>
    <property type="molecule type" value="Genomic_DNA"/>
</dbReference>
<proteinExistence type="predicted"/>